<dbReference type="GO" id="GO:0005886">
    <property type="term" value="C:plasma membrane"/>
    <property type="evidence" value="ECO:0007669"/>
    <property type="project" value="UniProtKB-SubCell"/>
</dbReference>
<dbReference type="InterPro" id="IPR035906">
    <property type="entry name" value="MetI-like_sf"/>
</dbReference>
<keyword evidence="5 6" id="KW-0472">Membrane</keyword>
<evidence type="ECO:0000313" key="9">
    <source>
        <dbReference type="Proteomes" id="UP000188184"/>
    </source>
</evidence>
<name>A0A1Q2L2P2_9BACL</name>
<dbReference type="CDD" id="cd06261">
    <property type="entry name" value="TM_PBP2"/>
    <property type="match status" value="1"/>
</dbReference>
<dbReference type="PANTHER" id="PTHR43839">
    <property type="entry name" value="OPPC IN A BINDING PROTEIN-DEPENDENT TRANSPORT SYSTEM"/>
    <property type="match status" value="1"/>
</dbReference>
<dbReference type="Gene3D" id="1.10.3720.10">
    <property type="entry name" value="MetI-like"/>
    <property type="match status" value="1"/>
</dbReference>
<feature type="transmembrane region" description="Helical" evidence="6">
    <location>
        <begin position="271"/>
        <end position="295"/>
    </location>
</feature>
<comment type="similarity">
    <text evidence="6">Belongs to the binding-protein-dependent transport system permease family.</text>
</comment>
<organism evidence="8 9">
    <name type="scientific">Planococcus lenghuensis</name>
    <dbReference type="NCBI Taxonomy" id="2213202"/>
    <lineage>
        <taxon>Bacteria</taxon>
        <taxon>Bacillati</taxon>
        <taxon>Bacillota</taxon>
        <taxon>Bacilli</taxon>
        <taxon>Bacillales</taxon>
        <taxon>Caryophanaceae</taxon>
        <taxon>Planococcus</taxon>
    </lineage>
</organism>
<feature type="transmembrane region" description="Helical" evidence="6">
    <location>
        <begin position="120"/>
        <end position="138"/>
    </location>
</feature>
<dbReference type="KEGG" id="pmar:B0X71_15345"/>
<keyword evidence="4 6" id="KW-1133">Transmembrane helix</keyword>
<evidence type="ECO:0000256" key="6">
    <source>
        <dbReference type="RuleBase" id="RU363032"/>
    </source>
</evidence>
<protein>
    <submittedName>
        <fullName evidence="8">Peptide ABC transporter permease</fullName>
    </submittedName>
</protein>
<evidence type="ECO:0000256" key="3">
    <source>
        <dbReference type="ARBA" id="ARBA00022692"/>
    </source>
</evidence>
<reference evidence="8 9" key="1">
    <citation type="submission" date="2017-02" db="EMBL/GenBank/DDBJ databases">
        <title>The complete genomic sequence of a novel cold adapted crude oil-degrading bacterium Planococcus qaidamina Y42.</title>
        <authorList>
            <person name="Yang R."/>
        </authorList>
    </citation>
    <scope>NUCLEOTIDE SEQUENCE [LARGE SCALE GENOMIC DNA]</scope>
    <source>
        <strain evidence="8 9">Y42</strain>
    </source>
</reference>
<dbReference type="OrthoDB" id="2351941at2"/>
<keyword evidence="9" id="KW-1185">Reference proteome</keyword>
<evidence type="ECO:0000259" key="7">
    <source>
        <dbReference type="PROSITE" id="PS50928"/>
    </source>
</evidence>
<dbReference type="Pfam" id="PF00528">
    <property type="entry name" value="BPD_transp_1"/>
    <property type="match status" value="1"/>
</dbReference>
<dbReference type="RefSeq" id="WP_077590228.1">
    <property type="nucleotide sequence ID" value="NZ_CP019640.1"/>
</dbReference>
<dbReference type="PANTHER" id="PTHR43839:SF3">
    <property type="entry name" value="OLIGOPEPTIDE ABC TRANSPORTER, PERMEASE PROTEIN"/>
    <property type="match status" value="1"/>
</dbReference>
<dbReference type="InterPro" id="IPR000515">
    <property type="entry name" value="MetI-like"/>
</dbReference>
<evidence type="ECO:0000256" key="1">
    <source>
        <dbReference type="ARBA" id="ARBA00004141"/>
    </source>
</evidence>
<keyword evidence="2 6" id="KW-0813">Transport</keyword>
<comment type="subcellular location">
    <subcellularLocation>
        <location evidence="6">Cell membrane</location>
        <topology evidence="6">Multi-pass membrane protein</topology>
    </subcellularLocation>
    <subcellularLocation>
        <location evidence="1">Membrane</location>
        <topology evidence="1">Multi-pass membrane protein</topology>
    </subcellularLocation>
</comment>
<gene>
    <name evidence="8" type="ORF">B0X71_15345</name>
</gene>
<dbReference type="EMBL" id="CP019640">
    <property type="protein sequence ID" value="AQQ54337.1"/>
    <property type="molecule type" value="Genomic_DNA"/>
</dbReference>
<dbReference type="AlphaFoldDB" id="A0A1Q2L2P2"/>
<keyword evidence="3 6" id="KW-0812">Transmembrane</keyword>
<accession>A0A1Q2L2P2</accession>
<sequence length="344" mass="38641">MWKQPFFIIGFSVLALLLASSFAYEWIWGTTPRQVQFLIENGRVVEAPPISPNASMPFGSDPFGYDILGKIVLGAKYTILAALLVAALRMLIAIPAGYFLATYLRRHRTWIGGLADSLHYIPLSVFAAFVLFPVLWMPEGGFTTTLWERIFIQIVIMALLTAPVIAVLIGNEASLVYRKEYVLASRTLGASKFRLIRKHLFPQMREKLAVLYGQQVIETFIVLAHLGLLDLFLGGTKVSYDPMLADPPMSISFEWAGLFGSSFRYLQGAPWLPLIPVLFIAIAILSVSLMMEGYIRSKNPKVKKRKLSAKEETVIEWNRTELRKKMVRLAGMEESEGAVTRDPH</sequence>
<feature type="transmembrane region" description="Helical" evidence="6">
    <location>
        <begin position="208"/>
        <end position="233"/>
    </location>
</feature>
<proteinExistence type="inferred from homology"/>
<feature type="transmembrane region" description="Helical" evidence="6">
    <location>
        <begin position="150"/>
        <end position="169"/>
    </location>
</feature>
<evidence type="ECO:0000256" key="5">
    <source>
        <dbReference type="ARBA" id="ARBA00023136"/>
    </source>
</evidence>
<feature type="domain" description="ABC transmembrane type-1" evidence="7">
    <location>
        <begin position="75"/>
        <end position="291"/>
    </location>
</feature>
<dbReference type="SUPFAM" id="SSF161098">
    <property type="entry name" value="MetI-like"/>
    <property type="match status" value="1"/>
</dbReference>
<dbReference type="GO" id="GO:0055085">
    <property type="term" value="P:transmembrane transport"/>
    <property type="evidence" value="ECO:0007669"/>
    <property type="project" value="InterPro"/>
</dbReference>
<evidence type="ECO:0000256" key="2">
    <source>
        <dbReference type="ARBA" id="ARBA00022448"/>
    </source>
</evidence>
<evidence type="ECO:0000313" key="8">
    <source>
        <dbReference type="EMBL" id="AQQ54337.1"/>
    </source>
</evidence>
<evidence type="ECO:0000256" key="4">
    <source>
        <dbReference type="ARBA" id="ARBA00022989"/>
    </source>
</evidence>
<dbReference type="PROSITE" id="PS50928">
    <property type="entry name" value="ABC_TM1"/>
    <property type="match status" value="1"/>
</dbReference>
<feature type="transmembrane region" description="Helical" evidence="6">
    <location>
        <begin position="77"/>
        <end position="100"/>
    </location>
</feature>
<dbReference type="Proteomes" id="UP000188184">
    <property type="component" value="Chromosome"/>
</dbReference>